<dbReference type="PANTHER" id="PTHR35936">
    <property type="entry name" value="MEMBRANE-BOUND LYTIC MUREIN TRANSGLYCOSYLASE F"/>
    <property type="match status" value="1"/>
</dbReference>
<dbReference type="Gene3D" id="3.40.190.10">
    <property type="entry name" value="Periplasmic binding protein-like II"/>
    <property type="match status" value="2"/>
</dbReference>
<dbReference type="SMART" id="SM00062">
    <property type="entry name" value="PBPb"/>
    <property type="match status" value="1"/>
</dbReference>
<proteinExistence type="predicted"/>
<dbReference type="KEGG" id="mjl:Mjls_0875"/>
<sequence length="285" mass="30470" precursor="true">MMRRHRMPIVMGAAGAVGAIALALVSACSSSTPAENSGTEADPASREIVIGTSGDFPPVSFLEDGSTEVVGFENDLAKGVTDDLGWTYRFEQISFDGLLPALQSGRIDAILSGMYNTEKRREQVDFIDYMQIPLSVLTTVDNAPKTPGPEALCGQSVAYLTASPPERAQLDAWSQQCTDSGKPPLQPTGFPSVAQGVNAVATGRVYAQLEGDIVTLYISRTEFGDKLDVAFNVDGEKSVVGMAVAKDSPLKPELQKAMESYVASEAYCQSAQEWQFTAANPIRQC</sequence>
<feature type="chain" id="PRO_5039234463" evidence="2">
    <location>
        <begin position="35"/>
        <end position="285"/>
    </location>
</feature>
<feature type="signal peptide" evidence="2">
    <location>
        <begin position="1"/>
        <end position="34"/>
    </location>
</feature>
<dbReference type="PROSITE" id="PS51257">
    <property type="entry name" value="PROKAR_LIPOPROTEIN"/>
    <property type="match status" value="1"/>
</dbReference>
<protein>
    <submittedName>
        <fullName evidence="4">Amino acid ABC transporter substrate-binding protein, PAAT family</fullName>
    </submittedName>
</protein>
<reference evidence="4" key="1">
    <citation type="submission" date="2007-02" db="EMBL/GenBank/DDBJ databases">
        <title>Complete sequence of Mycobacterium sp. JLS.</title>
        <authorList>
            <consortium name="US DOE Joint Genome Institute"/>
            <person name="Copeland A."/>
            <person name="Lucas S."/>
            <person name="Lapidus A."/>
            <person name="Barry K."/>
            <person name="Detter J.C."/>
            <person name="Glavina del Rio T."/>
            <person name="Hammon N."/>
            <person name="Israni S."/>
            <person name="Dalin E."/>
            <person name="Tice H."/>
            <person name="Pitluck S."/>
            <person name="Chain P."/>
            <person name="Malfatti S."/>
            <person name="Shin M."/>
            <person name="Vergez L."/>
            <person name="Schmutz J."/>
            <person name="Larimer F."/>
            <person name="Land M."/>
            <person name="Hauser L."/>
            <person name="Kyrpides N."/>
            <person name="Mikhailova N."/>
            <person name="Miller C.D."/>
            <person name="Anderson A.J."/>
            <person name="Sims R.C."/>
            <person name="Richardson P."/>
        </authorList>
    </citation>
    <scope>NUCLEOTIDE SEQUENCE [LARGE SCALE GENOMIC DNA]</scope>
    <source>
        <strain evidence="4">JLS</strain>
    </source>
</reference>
<evidence type="ECO:0000313" key="4">
    <source>
        <dbReference type="EMBL" id="ABN96684.1"/>
    </source>
</evidence>
<dbReference type="AlphaFoldDB" id="A0A5Q5CC05"/>
<feature type="domain" description="Solute-binding protein family 3/N-terminal" evidence="3">
    <location>
        <begin position="47"/>
        <end position="278"/>
    </location>
</feature>
<dbReference type="SUPFAM" id="SSF53850">
    <property type="entry name" value="Periplasmic binding protein-like II"/>
    <property type="match status" value="1"/>
</dbReference>
<organism evidence="4">
    <name type="scientific">Mycobacterium sp. (strain JLS)</name>
    <dbReference type="NCBI Taxonomy" id="164757"/>
    <lineage>
        <taxon>Bacteria</taxon>
        <taxon>Bacillati</taxon>
        <taxon>Actinomycetota</taxon>
        <taxon>Actinomycetes</taxon>
        <taxon>Mycobacteriales</taxon>
        <taxon>Mycobacteriaceae</taxon>
        <taxon>Mycobacterium</taxon>
    </lineage>
</organism>
<accession>A0A5Q5CC05</accession>
<evidence type="ECO:0000256" key="2">
    <source>
        <dbReference type="SAM" id="SignalP"/>
    </source>
</evidence>
<dbReference type="Pfam" id="PF00497">
    <property type="entry name" value="SBP_bac_3"/>
    <property type="match status" value="1"/>
</dbReference>
<dbReference type="PANTHER" id="PTHR35936:SF19">
    <property type="entry name" value="AMINO-ACID-BINDING PROTEIN YXEM-RELATED"/>
    <property type="match status" value="1"/>
</dbReference>
<dbReference type="InterPro" id="IPR001638">
    <property type="entry name" value="Solute-binding_3/MltF_N"/>
</dbReference>
<name>A0A5Q5CC05_MYCSJ</name>
<evidence type="ECO:0000259" key="3">
    <source>
        <dbReference type="SMART" id="SM00062"/>
    </source>
</evidence>
<dbReference type="EMBL" id="CP000580">
    <property type="protein sequence ID" value="ABN96684.1"/>
    <property type="molecule type" value="Genomic_DNA"/>
</dbReference>
<evidence type="ECO:0000256" key="1">
    <source>
        <dbReference type="ARBA" id="ARBA00022729"/>
    </source>
</evidence>
<keyword evidence="1 2" id="KW-0732">Signal</keyword>
<dbReference type="CDD" id="cd01004">
    <property type="entry name" value="PBP2_MidA_like"/>
    <property type="match status" value="1"/>
</dbReference>
<gene>
    <name evidence="4" type="ordered locus">Mjls_0875</name>
</gene>